<evidence type="ECO:0000256" key="2">
    <source>
        <dbReference type="ARBA" id="ARBA00004613"/>
    </source>
</evidence>
<evidence type="ECO:0000256" key="5">
    <source>
        <dbReference type="SAM" id="MobiDB-lite"/>
    </source>
</evidence>
<evidence type="ECO:0000256" key="1">
    <source>
        <dbReference type="ARBA" id="ARBA00001913"/>
    </source>
</evidence>
<dbReference type="PANTHER" id="PTHR38340:SF1">
    <property type="entry name" value="S-LAYER PROTEIN"/>
    <property type="match status" value="1"/>
</dbReference>
<dbReference type="SUPFAM" id="SSF63825">
    <property type="entry name" value="YWTD domain"/>
    <property type="match status" value="1"/>
</dbReference>
<dbReference type="InterPro" id="IPR013858">
    <property type="entry name" value="Peptidase_M10B_C"/>
</dbReference>
<dbReference type="Pfam" id="PF00353">
    <property type="entry name" value="HemolysinCabind"/>
    <property type="match status" value="3"/>
</dbReference>
<dbReference type="InterPro" id="IPR001343">
    <property type="entry name" value="Hemolysn_Ca-bd"/>
</dbReference>
<proteinExistence type="predicted"/>
<evidence type="ECO:0000256" key="4">
    <source>
        <dbReference type="ARBA" id="ARBA00022737"/>
    </source>
</evidence>
<organism evidence="7 8">
    <name type="scientific">Shinella curvata</name>
    <dbReference type="NCBI Taxonomy" id="1817964"/>
    <lineage>
        <taxon>Bacteria</taxon>
        <taxon>Pseudomonadati</taxon>
        <taxon>Pseudomonadota</taxon>
        <taxon>Alphaproteobacteria</taxon>
        <taxon>Hyphomicrobiales</taxon>
        <taxon>Rhizobiaceae</taxon>
        <taxon>Shinella</taxon>
    </lineage>
</organism>
<feature type="compositionally biased region" description="Basic and acidic residues" evidence="5">
    <location>
        <begin position="404"/>
        <end position="430"/>
    </location>
</feature>
<gene>
    <name evidence="7" type="ORF">GB928_004145</name>
</gene>
<name>A0ABT8XAS8_9HYPH</name>
<comment type="subcellular location">
    <subcellularLocation>
        <location evidence="2">Secreted</location>
    </subcellularLocation>
</comment>
<dbReference type="RefSeq" id="WP_244758761.1">
    <property type="nucleotide sequence ID" value="NZ_JALJCJ010000001.1"/>
</dbReference>
<keyword evidence="8" id="KW-1185">Reference proteome</keyword>
<dbReference type="InterPro" id="IPR011049">
    <property type="entry name" value="Serralysin-like_metalloprot_C"/>
</dbReference>
<dbReference type="Gene3D" id="2.130.10.10">
    <property type="entry name" value="YVTN repeat-like/Quinoprotein amine dehydrogenase"/>
    <property type="match status" value="1"/>
</dbReference>
<dbReference type="PRINTS" id="PR00313">
    <property type="entry name" value="CABNDNGRPT"/>
</dbReference>
<feature type="region of interest" description="Disordered" evidence="5">
    <location>
        <begin position="363"/>
        <end position="385"/>
    </location>
</feature>
<evidence type="ECO:0000256" key="3">
    <source>
        <dbReference type="ARBA" id="ARBA00022525"/>
    </source>
</evidence>
<keyword evidence="3" id="KW-0964">Secreted</keyword>
<dbReference type="InterPro" id="IPR018511">
    <property type="entry name" value="Hemolysin-typ_Ca-bd_CS"/>
</dbReference>
<keyword evidence="4" id="KW-0677">Repeat</keyword>
<dbReference type="PROSITE" id="PS00330">
    <property type="entry name" value="HEMOLYSIN_CALCIUM"/>
    <property type="match status" value="6"/>
</dbReference>
<dbReference type="InterPro" id="IPR050557">
    <property type="entry name" value="RTX_toxin/Mannuronan_C5-epim"/>
</dbReference>
<comment type="cofactor">
    <cofactor evidence="1">
        <name>Ca(2+)</name>
        <dbReference type="ChEBI" id="CHEBI:29108"/>
    </cofactor>
</comment>
<accession>A0ABT8XAS8</accession>
<evidence type="ECO:0000313" key="7">
    <source>
        <dbReference type="EMBL" id="MDO6120366.1"/>
    </source>
</evidence>
<feature type="compositionally biased region" description="Basic and acidic residues" evidence="5">
    <location>
        <begin position="365"/>
        <end position="376"/>
    </location>
</feature>
<comment type="caution">
    <text evidence="7">The sequence shown here is derived from an EMBL/GenBank/DDBJ whole genome shotgun (WGS) entry which is preliminary data.</text>
</comment>
<dbReference type="InterPro" id="IPR015943">
    <property type="entry name" value="WD40/YVTN_repeat-like_dom_sf"/>
</dbReference>
<dbReference type="PANTHER" id="PTHR38340">
    <property type="entry name" value="S-LAYER PROTEIN"/>
    <property type="match status" value="1"/>
</dbReference>
<feature type="region of interest" description="Disordered" evidence="5">
    <location>
        <begin position="399"/>
        <end position="436"/>
    </location>
</feature>
<feature type="domain" description="Peptidase M10 serralysin C-terminal" evidence="6">
    <location>
        <begin position="444"/>
        <end position="557"/>
    </location>
</feature>
<reference evidence="7" key="1">
    <citation type="submission" date="2022-04" db="EMBL/GenBank/DDBJ databases">
        <title>Shinella lacus sp. nov., a novel member of the genus Shinella from water.</title>
        <authorList>
            <person name="Deng Y."/>
        </authorList>
    </citation>
    <scope>NUCLEOTIDE SEQUENCE</scope>
    <source>
        <strain evidence="7">JCM 31239</strain>
    </source>
</reference>
<protein>
    <recommendedName>
        <fullName evidence="6">Peptidase M10 serralysin C-terminal domain-containing protein</fullName>
    </recommendedName>
</protein>
<dbReference type="EMBL" id="WHSC02000001">
    <property type="protein sequence ID" value="MDO6120366.1"/>
    <property type="molecule type" value="Genomic_DNA"/>
</dbReference>
<dbReference type="Gene3D" id="2.150.10.10">
    <property type="entry name" value="Serralysin-like metalloprotease, C-terminal"/>
    <property type="match status" value="3"/>
</dbReference>
<dbReference type="Proteomes" id="UP001177080">
    <property type="component" value="Unassembled WGS sequence"/>
</dbReference>
<evidence type="ECO:0000259" key="6">
    <source>
        <dbReference type="Pfam" id="PF08548"/>
    </source>
</evidence>
<dbReference type="SUPFAM" id="SSF51120">
    <property type="entry name" value="beta-Roll"/>
    <property type="match status" value="2"/>
</dbReference>
<sequence length="568" mass="60089">MVGFTKIDSVKLPYDTRELWLSDNRLFVGSLELFRNGVVTVFDISQNGDLTKLSSVKILEGPNDLWSNGDRLYVAGFNELSAFEVGSSGKLSKLSSPHGSSSAVLAQGKHLFVGDSFGLTVYKTGSGANVSQVQHVKLPQQVDEIVSDGKHLFVSAGGITSYSITADGSLVRASKLKIDGEIWTDGKQLVVGASGDNGIIIYDIAANGSLKRAQQIKVTDEFGSVISGEAWLEGGRLFVASHEIVIFEKNDRGKFAKVGAVITEGTPWEVWSEGDLLFVADYEKGVATYRLDSGGPNFLGSAGNDPFMQGTSAHDFMKGMGGHDGIEGLAGNDRIYGGSGNDSLYGGKGSDILYGGSGDDSLYGDGKDGSETDKKTNKLYGEAGNDKLYGGGGNDKLLGGTGNDDLRGMDGDDHLDGGSGNDKLHGESGNDRLLGGAGNDRLDGGYGDDKLIGGTGADKLYGGAGADLFVFTSTKDSTPSARDMVYDFWQDEGDRIQLSGIDARSATSKNDAFTFIGEKAFSEKAGELRYFHKSGDTFVYGDVDGDGKADFALRLDKTIDLVKGDFIL</sequence>
<dbReference type="Pfam" id="PF08548">
    <property type="entry name" value="Peptidase_M10_C"/>
    <property type="match status" value="1"/>
</dbReference>
<evidence type="ECO:0000313" key="8">
    <source>
        <dbReference type="Proteomes" id="UP001177080"/>
    </source>
</evidence>